<comment type="function">
    <text evidence="2">PPIases accelerate the folding of proteins. It catalyzes the cis-trans isomerization of proline imidic peptide bonds in oligopeptides.</text>
</comment>
<dbReference type="PANTHER" id="PTHR43811">
    <property type="entry name" value="FKBP-TYPE PEPTIDYL-PROLYL CIS-TRANS ISOMERASE FKPA"/>
    <property type="match status" value="1"/>
</dbReference>
<dbReference type="Gene3D" id="3.10.50.40">
    <property type="match status" value="1"/>
</dbReference>
<dbReference type="Pfam" id="PF00254">
    <property type="entry name" value="FKBP_C"/>
    <property type="match status" value="1"/>
</dbReference>
<dbReference type="OrthoDB" id="9814548at2"/>
<dbReference type="Pfam" id="PF01346">
    <property type="entry name" value="FKBP_N"/>
    <property type="match status" value="1"/>
</dbReference>
<dbReference type="Proteomes" id="UP000093070">
    <property type="component" value="Chromosome"/>
</dbReference>
<dbReference type="PANTHER" id="PTHR43811:SF19">
    <property type="entry name" value="39 KDA FK506-BINDING NUCLEAR PROTEIN"/>
    <property type="match status" value="1"/>
</dbReference>
<reference evidence="9 10" key="1">
    <citation type="submission" date="2015-11" db="EMBL/GenBank/DDBJ databases">
        <title>The complete genome of Buchnera aphidicola from Diuraphis noxia biotype SAM.</title>
        <authorList>
            <person name="Burger N.F.V."/>
            <person name="Oberholster A.-M."/>
        </authorList>
    </citation>
    <scope>NUCLEOTIDE SEQUENCE [LARGE SCALE GENOMIC DNA]</scope>
    <source>
        <strain evidence="9">SAM</strain>
    </source>
</reference>
<dbReference type="GO" id="GO:0006457">
    <property type="term" value="P:protein folding"/>
    <property type="evidence" value="ECO:0007669"/>
    <property type="project" value="InterPro"/>
</dbReference>
<dbReference type="EC" id="5.2.1.8" evidence="7"/>
<dbReference type="Gene3D" id="1.10.287.460">
    <property type="entry name" value="Peptidyl-prolyl cis-trans isomerase, FKBP-type, N-terminal domain"/>
    <property type="match status" value="1"/>
</dbReference>
<dbReference type="RefSeq" id="WP_075433537.1">
    <property type="nucleotide sequence ID" value="NZ_CP013259.1"/>
</dbReference>
<evidence type="ECO:0000313" key="10">
    <source>
        <dbReference type="Proteomes" id="UP000093070"/>
    </source>
</evidence>
<dbReference type="GO" id="GO:0003755">
    <property type="term" value="F:peptidyl-prolyl cis-trans isomerase activity"/>
    <property type="evidence" value="ECO:0007669"/>
    <property type="project" value="UniProtKB-UniRule"/>
</dbReference>
<proteinExistence type="inferred from homology"/>
<comment type="similarity">
    <text evidence="3 7">Belongs to the FKBP-type PPIase family.</text>
</comment>
<dbReference type="PATRIC" id="fig|118101.4.peg.528"/>
<dbReference type="EMBL" id="CP013259">
    <property type="protein sequence ID" value="ANZ22717.1"/>
    <property type="molecule type" value="Genomic_DNA"/>
</dbReference>
<evidence type="ECO:0000256" key="2">
    <source>
        <dbReference type="ARBA" id="ARBA00002388"/>
    </source>
</evidence>
<evidence type="ECO:0000313" key="9">
    <source>
        <dbReference type="EMBL" id="ANZ22717.1"/>
    </source>
</evidence>
<organism evidence="9 10">
    <name type="scientific">Buchnera aphidicola subsp. Diuraphis noxia</name>
    <dbReference type="NCBI Taxonomy" id="118101"/>
    <lineage>
        <taxon>Bacteria</taxon>
        <taxon>Pseudomonadati</taxon>
        <taxon>Pseudomonadota</taxon>
        <taxon>Gammaproteobacteria</taxon>
        <taxon>Enterobacterales</taxon>
        <taxon>Erwiniaceae</taxon>
        <taxon>Buchnera</taxon>
    </lineage>
</organism>
<dbReference type="SUPFAM" id="SSF54534">
    <property type="entry name" value="FKBP-like"/>
    <property type="match status" value="1"/>
</dbReference>
<feature type="domain" description="PPIase FKBP-type" evidence="8">
    <location>
        <begin position="166"/>
        <end position="251"/>
    </location>
</feature>
<dbReference type="InterPro" id="IPR001179">
    <property type="entry name" value="PPIase_FKBP_dom"/>
</dbReference>
<evidence type="ECO:0000256" key="7">
    <source>
        <dbReference type="RuleBase" id="RU003915"/>
    </source>
</evidence>
<dbReference type="PROSITE" id="PS50059">
    <property type="entry name" value="FKBP_PPIASE"/>
    <property type="match status" value="1"/>
</dbReference>
<evidence type="ECO:0000256" key="4">
    <source>
        <dbReference type="ARBA" id="ARBA00023110"/>
    </source>
</evidence>
<keyword evidence="4 6" id="KW-0697">Rotamase</keyword>
<evidence type="ECO:0000256" key="6">
    <source>
        <dbReference type="PROSITE-ProRule" id="PRU00277"/>
    </source>
</evidence>
<dbReference type="InterPro" id="IPR036944">
    <property type="entry name" value="PPIase_FKBP_N_sf"/>
</dbReference>
<keyword evidence="5 6" id="KW-0413">Isomerase</keyword>
<dbReference type="InterPro" id="IPR000774">
    <property type="entry name" value="PPIase_FKBP_N"/>
</dbReference>
<dbReference type="InterPro" id="IPR046357">
    <property type="entry name" value="PPIase_dom_sf"/>
</dbReference>
<evidence type="ECO:0000256" key="1">
    <source>
        <dbReference type="ARBA" id="ARBA00000971"/>
    </source>
</evidence>
<evidence type="ECO:0000256" key="5">
    <source>
        <dbReference type="ARBA" id="ARBA00023235"/>
    </source>
</evidence>
<evidence type="ECO:0000259" key="8">
    <source>
        <dbReference type="PROSITE" id="PS50059"/>
    </source>
</evidence>
<protein>
    <recommendedName>
        <fullName evidence="7">Peptidyl-prolyl cis-trans isomerase</fullName>
        <ecNumber evidence="7">5.2.1.8</ecNumber>
    </recommendedName>
</protein>
<comment type="catalytic activity">
    <reaction evidence="1 6 7">
        <text>[protein]-peptidylproline (omega=180) = [protein]-peptidylproline (omega=0)</text>
        <dbReference type="Rhea" id="RHEA:16237"/>
        <dbReference type="Rhea" id="RHEA-COMP:10747"/>
        <dbReference type="Rhea" id="RHEA-COMP:10748"/>
        <dbReference type="ChEBI" id="CHEBI:83833"/>
        <dbReference type="ChEBI" id="CHEBI:83834"/>
        <dbReference type="EC" id="5.2.1.8"/>
    </reaction>
</comment>
<dbReference type="STRING" id="118101.ATN01_02650"/>
<dbReference type="AlphaFoldDB" id="A0A1B2H956"/>
<evidence type="ECO:0000256" key="3">
    <source>
        <dbReference type="ARBA" id="ARBA00006577"/>
    </source>
</evidence>
<accession>A0A1B2H956</accession>
<sequence length="255" mass="28626">MIFFILKKLMLFFIILYVPKSFADSICLNHINVKLHSEIKNTFKNDDDKLGYALGVSLGNYINQSFEKQKKIGVNLDKDSLVKGVQDAISGNLKLPQQEIAGILIKLEEKLKSATKIQLEKNAKENFIQGELYMKNFSHHKGVKKTSSGLLYLIEKLGEGESLKDNTKITVHYKGTLINGVEFDNSYKRGEPVSLMLKDVILGWQEGLKYIKKGGKIKLVIPPHLGYGENAIINIPGNSTLIFDIELLDVINSES</sequence>
<gene>
    <name evidence="9" type="ORF">ATN01_02650</name>
</gene>
<dbReference type="NCBIfam" id="NF008150">
    <property type="entry name" value="PRK10902.1"/>
    <property type="match status" value="1"/>
</dbReference>
<name>A0A1B2H956_BUCDN</name>